<sequence>SLGQYPDISLAEVRREHQKLLALLAKGIDPREIEREAVDQRNRGQRAYRVQPMVVGQTASDNLKRRIAGFFVDTASGDAHIWRLPVVGRYAGAGCVFAPSGIRAR</sequence>
<evidence type="ECO:0000313" key="3">
    <source>
        <dbReference type="Proteomes" id="UP000274511"/>
    </source>
</evidence>
<dbReference type="InterPro" id="IPR025166">
    <property type="entry name" value="Integrase_DNA_bind_dom"/>
</dbReference>
<name>A0A3N0U6H2_9GAMM</name>
<dbReference type="Pfam" id="PF13356">
    <property type="entry name" value="Arm-DNA-bind_3"/>
    <property type="match status" value="1"/>
</dbReference>
<comment type="caution">
    <text evidence="2">The sequence shown here is derived from an EMBL/GenBank/DDBJ whole genome shotgun (WGS) entry which is preliminary data.</text>
</comment>
<reference evidence="2 3" key="1">
    <citation type="submission" date="2018-10" db="EMBL/GenBank/DDBJ databases">
        <title>New species genome.</title>
        <authorList>
            <person name="Li Y."/>
        </authorList>
    </citation>
    <scope>NUCLEOTIDE SEQUENCE [LARGE SCALE GENOMIC DNA]</scope>
    <source>
        <strain evidence="2 3">L6_4B</strain>
    </source>
</reference>
<dbReference type="EMBL" id="RJUJ01000028">
    <property type="protein sequence ID" value="ROH76011.1"/>
    <property type="molecule type" value="Genomic_DNA"/>
</dbReference>
<evidence type="ECO:0000313" key="2">
    <source>
        <dbReference type="EMBL" id="ROH76011.1"/>
    </source>
</evidence>
<dbReference type="Gene3D" id="3.30.160.390">
    <property type="entry name" value="Integrase, DNA-binding domain"/>
    <property type="match status" value="1"/>
</dbReference>
<feature type="domain" description="Integrase DNA-binding" evidence="1">
    <location>
        <begin position="1"/>
        <end position="36"/>
    </location>
</feature>
<feature type="non-terminal residue" evidence="2">
    <location>
        <position position="1"/>
    </location>
</feature>
<dbReference type="InterPro" id="IPR038488">
    <property type="entry name" value="Integrase_DNA-bd_sf"/>
</dbReference>
<organism evidence="2 3">
    <name type="scientific">Lonsdalea populi</name>
    <dbReference type="NCBI Taxonomy" id="1172565"/>
    <lineage>
        <taxon>Bacteria</taxon>
        <taxon>Pseudomonadati</taxon>
        <taxon>Pseudomonadota</taxon>
        <taxon>Gammaproteobacteria</taxon>
        <taxon>Enterobacterales</taxon>
        <taxon>Pectobacteriaceae</taxon>
        <taxon>Lonsdalea</taxon>
    </lineage>
</organism>
<evidence type="ECO:0000259" key="1">
    <source>
        <dbReference type="Pfam" id="PF13356"/>
    </source>
</evidence>
<dbReference type="OrthoDB" id="9795573at2"/>
<accession>A0A3N0U6H2</accession>
<dbReference type="Proteomes" id="UP000274511">
    <property type="component" value="Unassembled WGS sequence"/>
</dbReference>
<gene>
    <name evidence="2" type="ORF">EC392_16355</name>
</gene>
<proteinExistence type="predicted"/>
<protein>
    <submittedName>
        <fullName evidence="2">DUF4102 domain-containing protein</fullName>
    </submittedName>
</protein>
<dbReference type="AlphaFoldDB" id="A0A3N0U6H2"/>